<dbReference type="EMBL" id="JAIPME010000002">
    <property type="protein sequence ID" value="MBZ2386732.1"/>
    <property type="molecule type" value="Genomic_DNA"/>
</dbReference>
<dbReference type="Proteomes" id="UP000734271">
    <property type="component" value="Unassembled WGS sequence"/>
</dbReference>
<evidence type="ECO:0000313" key="3">
    <source>
        <dbReference type="EMBL" id="MBZ2386732.1"/>
    </source>
</evidence>
<feature type="signal peptide" evidence="2">
    <location>
        <begin position="1"/>
        <end position="22"/>
    </location>
</feature>
<keyword evidence="1" id="KW-0175">Coiled coil</keyword>
<name>A0ABS7SYV0_9FIRM</name>
<reference evidence="3 4" key="1">
    <citation type="submission" date="2021-08" db="EMBL/GenBank/DDBJ databases">
        <title>FDA dAtabase for Regulatory Grade micrObial Sequences (FDA-ARGOS): Supporting development and validation of Infectious Disease Dx tests.</title>
        <authorList>
            <person name="Sproer C."/>
            <person name="Gronow S."/>
            <person name="Severitt S."/>
            <person name="Schroder I."/>
            <person name="Tallon L."/>
            <person name="Sadzewicz L."/>
            <person name="Zhao X."/>
            <person name="Boylan J."/>
            <person name="Ott S."/>
            <person name="Bowen H."/>
            <person name="Vavikolanu K."/>
            <person name="Hazen T."/>
            <person name="Aluvathingal J."/>
            <person name="Nadendla S."/>
            <person name="Lowell S."/>
            <person name="Myers T."/>
            <person name="Yan Y."/>
            <person name="Sichtig H."/>
        </authorList>
    </citation>
    <scope>NUCLEOTIDE SEQUENCE [LARGE SCALE GENOMIC DNA]</scope>
    <source>
        <strain evidence="3 4">FDAARGOS_1460</strain>
    </source>
</reference>
<evidence type="ECO:0000256" key="2">
    <source>
        <dbReference type="SAM" id="SignalP"/>
    </source>
</evidence>
<organism evidence="3 4">
    <name type="scientific">Anaerococcus murdochii</name>
    <dbReference type="NCBI Taxonomy" id="411577"/>
    <lineage>
        <taxon>Bacteria</taxon>
        <taxon>Bacillati</taxon>
        <taxon>Bacillota</taxon>
        <taxon>Tissierellia</taxon>
        <taxon>Tissierellales</taxon>
        <taxon>Peptoniphilaceae</taxon>
        <taxon>Anaerococcus</taxon>
    </lineage>
</organism>
<feature type="chain" id="PRO_5046898815" evidence="2">
    <location>
        <begin position="23"/>
        <end position="261"/>
    </location>
</feature>
<protein>
    <submittedName>
        <fullName evidence="3">Uncharacterized protein</fullName>
    </submittedName>
</protein>
<evidence type="ECO:0000256" key="1">
    <source>
        <dbReference type="SAM" id="Coils"/>
    </source>
</evidence>
<proteinExistence type="predicted"/>
<feature type="coiled-coil region" evidence="1">
    <location>
        <begin position="26"/>
        <end position="60"/>
    </location>
</feature>
<sequence length="261" mass="29074">MNKKLRVLSLAMSLALVGPSLAFGAEGDLDIRIKALDREISELESQVEAIEETFSKVNKSSRAYVNKSGKYVSNKDAISEHLLSVSSKLDEYVANVTPSLEQPMLGVYLLNGANLNGVRIRPRNANDLYKYLKGYFVMKDGVNKAAYDELLVDYVNAIAESVTRDNLDKANEVLVEKIKEKSLALELAKAKRKSLLKIRDRSKIDNLKRAISDAETTIAACKQLIDLAPNKVADVRDKLDTLMANQENLIRKGRVLLAKYE</sequence>
<gene>
    <name evidence="3" type="ORF">K8P03_05495</name>
</gene>
<keyword evidence="2" id="KW-0732">Signal</keyword>
<feature type="coiled-coil region" evidence="1">
    <location>
        <begin position="204"/>
        <end position="252"/>
    </location>
</feature>
<keyword evidence="4" id="KW-1185">Reference proteome</keyword>
<dbReference type="RefSeq" id="WP_223419105.1">
    <property type="nucleotide sequence ID" value="NZ_JAIPME010000002.1"/>
</dbReference>
<evidence type="ECO:0000313" key="4">
    <source>
        <dbReference type="Proteomes" id="UP000734271"/>
    </source>
</evidence>
<comment type="caution">
    <text evidence="3">The sequence shown here is derived from an EMBL/GenBank/DDBJ whole genome shotgun (WGS) entry which is preliminary data.</text>
</comment>
<accession>A0ABS7SYV0</accession>